<evidence type="ECO:0000313" key="4">
    <source>
        <dbReference type="Proteomes" id="UP000178636"/>
    </source>
</evidence>
<keyword evidence="2" id="KW-1133">Transmembrane helix</keyword>
<keyword evidence="2" id="KW-0472">Membrane</keyword>
<reference evidence="3 4" key="1">
    <citation type="journal article" date="2016" name="Nat. Commun.">
        <title>Thousands of microbial genomes shed light on interconnected biogeochemical processes in an aquifer system.</title>
        <authorList>
            <person name="Anantharaman K."/>
            <person name="Brown C.T."/>
            <person name="Hug L.A."/>
            <person name="Sharon I."/>
            <person name="Castelle C.J."/>
            <person name="Probst A.J."/>
            <person name="Thomas B.C."/>
            <person name="Singh A."/>
            <person name="Wilkins M.J."/>
            <person name="Karaoz U."/>
            <person name="Brodie E.L."/>
            <person name="Williams K.H."/>
            <person name="Hubbard S.S."/>
            <person name="Banfield J.F."/>
        </authorList>
    </citation>
    <scope>NUCLEOTIDE SEQUENCE [LARGE SCALE GENOMIC DNA]</scope>
</reference>
<keyword evidence="2" id="KW-0812">Transmembrane</keyword>
<evidence type="ECO:0000256" key="2">
    <source>
        <dbReference type="SAM" id="Phobius"/>
    </source>
</evidence>
<dbReference type="Proteomes" id="UP000178636">
    <property type="component" value="Unassembled WGS sequence"/>
</dbReference>
<feature type="region of interest" description="Disordered" evidence="1">
    <location>
        <begin position="76"/>
        <end position="100"/>
    </location>
</feature>
<protein>
    <submittedName>
        <fullName evidence="3">Uncharacterized protein</fullName>
    </submittedName>
</protein>
<feature type="transmembrane region" description="Helical" evidence="2">
    <location>
        <begin position="15"/>
        <end position="35"/>
    </location>
</feature>
<accession>A0A1G2DDP0</accession>
<dbReference type="EMBL" id="MHLO01000029">
    <property type="protein sequence ID" value="OGZ11754.1"/>
    <property type="molecule type" value="Genomic_DNA"/>
</dbReference>
<evidence type="ECO:0000256" key="1">
    <source>
        <dbReference type="SAM" id="MobiDB-lite"/>
    </source>
</evidence>
<comment type="caution">
    <text evidence="3">The sequence shown here is derived from an EMBL/GenBank/DDBJ whole genome shotgun (WGS) entry which is preliminary data.</text>
</comment>
<dbReference type="AlphaFoldDB" id="A0A1G2DDP0"/>
<name>A0A1G2DDP0_9BACT</name>
<evidence type="ECO:0000313" key="3">
    <source>
        <dbReference type="EMBL" id="OGZ11754.1"/>
    </source>
</evidence>
<dbReference type="STRING" id="1798664.A3C93_02350"/>
<organism evidence="3 4">
    <name type="scientific">Candidatus Lloydbacteria bacterium RIFCSPHIGHO2_02_FULL_54_17</name>
    <dbReference type="NCBI Taxonomy" id="1798664"/>
    <lineage>
        <taxon>Bacteria</taxon>
        <taxon>Candidatus Lloydiibacteriota</taxon>
    </lineage>
</organism>
<proteinExistence type="predicted"/>
<sequence length="100" mass="10812">MPEDIFASHIVREKAPVFIVAGVALILLGVLGFLYMDGVFSPIEFAQPKASVAMPPQTSASYEESLGGTLYEKANNPLEDKLPEADPTANPLEDAYKNPF</sequence>
<gene>
    <name evidence="3" type="ORF">A3C93_02350</name>
</gene>